<dbReference type="EMBL" id="LDAU01000223">
    <property type="protein sequence ID" value="KRW99002.1"/>
    <property type="molecule type" value="Genomic_DNA"/>
</dbReference>
<feature type="coiled-coil region" evidence="1">
    <location>
        <begin position="175"/>
        <end position="202"/>
    </location>
</feature>
<dbReference type="PANTHER" id="PTHR37027:SF2">
    <property type="entry name" value="CHROMOSOME UNDETERMINED SCAFFOLD_148, WHOLE GENOME SHOTGUN SEQUENCE"/>
    <property type="match status" value="1"/>
</dbReference>
<dbReference type="InterPro" id="IPR038835">
    <property type="entry name" value="Giardin_beta-like"/>
</dbReference>
<dbReference type="Proteomes" id="UP000054937">
    <property type="component" value="Unassembled WGS sequence"/>
</dbReference>
<gene>
    <name evidence="2" type="ORF">PPERSA_11603</name>
</gene>
<dbReference type="InParanoid" id="A0A0V0QA25"/>
<comment type="caution">
    <text evidence="2">The sequence shown here is derived from an EMBL/GenBank/DDBJ whole genome shotgun (WGS) entry which is preliminary data.</text>
</comment>
<protein>
    <submittedName>
        <fullName evidence="2">Uncharacterized protein</fullName>
    </submittedName>
</protein>
<accession>A0A0V0QA25</accession>
<organism evidence="2 3">
    <name type="scientific">Pseudocohnilembus persalinus</name>
    <name type="common">Ciliate</name>
    <dbReference type="NCBI Taxonomy" id="266149"/>
    <lineage>
        <taxon>Eukaryota</taxon>
        <taxon>Sar</taxon>
        <taxon>Alveolata</taxon>
        <taxon>Ciliophora</taxon>
        <taxon>Intramacronucleata</taxon>
        <taxon>Oligohymenophorea</taxon>
        <taxon>Scuticociliatia</taxon>
        <taxon>Philasterida</taxon>
        <taxon>Pseudocohnilembidae</taxon>
        <taxon>Pseudocohnilembus</taxon>
    </lineage>
</organism>
<reference evidence="2 3" key="1">
    <citation type="journal article" date="2015" name="Sci. Rep.">
        <title>Genome of the facultative scuticociliatosis pathogen Pseudocohnilembus persalinus provides insight into its virulence through horizontal gene transfer.</title>
        <authorList>
            <person name="Xiong J."/>
            <person name="Wang G."/>
            <person name="Cheng J."/>
            <person name="Tian M."/>
            <person name="Pan X."/>
            <person name="Warren A."/>
            <person name="Jiang C."/>
            <person name="Yuan D."/>
            <person name="Miao W."/>
        </authorList>
    </citation>
    <scope>NUCLEOTIDE SEQUENCE [LARGE SCALE GENOMIC DNA]</scope>
    <source>
        <strain evidence="2">36N120E</strain>
    </source>
</reference>
<dbReference type="PANTHER" id="PTHR37027">
    <property type="entry name" value="KDE4"/>
    <property type="match status" value="1"/>
</dbReference>
<evidence type="ECO:0000313" key="3">
    <source>
        <dbReference type="Proteomes" id="UP000054937"/>
    </source>
</evidence>
<sequence>MVSTAGGERIQKMSEKLAHLNLNIGNERYSKLLISETKLKGIEEQFEQIQAGMYGKVNYLKEQIQQVEKQLEHDEVFREKKMNSSIQQIEDFTQKYSDLIGNELKIFKLEEQLDFNIEEINKQIKVNQQVREQNDEKIVSNLGQQFSEIIIKAKNEELKQEESQQAIFQMIQDLVSRVKLEIEFEKKEREQQEQEIMKLIEQTCKHLQEAQKK</sequence>
<proteinExistence type="predicted"/>
<name>A0A0V0QA25_PSEPJ</name>
<dbReference type="AlphaFoldDB" id="A0A0V0QA25"/>
<keyword evidence="1" id="KW-0175">Coiled coil</keyword>
<keyword evidence="3" id="KW-1185">Reference proteome</keyword>
<evidence type="ECO:0000256" key="1">
    <source>
        <dbReference type="SAM" id="Coils"/>
    </source>
</evidence>
<evidence type="ECO:0000313" key="2">
    <source>
        <dbReference type="EMBL" id="KRW99002.1"/>
    </source>
</evidence>